<dbReference type="AlphaFoldDB" id="A0A4U5TR32"/>
<gene>
    <name evidence="1" type="ORF">FCN74_06575</name>
</gene>
<dbReference type="PROSITE" id="PS51257">
    <property type="entry name" value="PROKAR_LIPOPROTEIN"/>
    <property type="match status" value="1"/>
</dbReference>
<dbReference type="Proteomes" id="UP000306552">
    <property type="component" value="Unassembled WGS sequence"/>
</dbReference>
<comment type="caution">
    <text evidence="1">The sequence shown here is derived from an EMBL/GenBank/DDBJ whole genome shotgun (WGS) entry which is preliminary data.</text>
</comment>
<dbReference type="OrthoDB" id="982169at2"/>
<dbReference type="EMBL" id="SWMU01000002">
    <property type="protein sequence ID" value="TKS56690.1"/>
    <property type="molecule type" value="Genomic_DNA"/>
</dbReference>
<organism evidence="1 2">
    <name type="scientific">Mesohalobacter halotolerans</name>
    <dbReference type="NCBI Taxonomy" id="1883405"/>
    <lineage>
        <taxon>Bacteria</taxon>
        <taxon>Pseudomonadati</taxon>
        <taxon>Bacteroidota</taxon>
        <taxon>Flavobacteriia</taxon>
        <taxon>Flavobacteriales</taxon>
        <taxon>Flavobacteriaceae</taxon>
        <taxon>Mesohalobacter</taxon>
    </lineage>
</organism>
<keyword evidence="2" id="KW-1185">Reference proteome</keyword>
<accession>A0A4U5TR32</accession>
<evidence type="ECO:0000313" key="2">
    <source>
        <dbReference type="Proteomes" id="UP000306552"/>
    </source>
</evidence>
<proteinExistence type="predicted"/>
<sequence>MKNIFIYALISFSVVVSCNKTNKGKSTTESDNQNKSKTNELVDIFPKFSNTTSSNTIRKTSDSIVKKINATLSELKKEEKKITIYGTPNTPVTVWYSNSNVPVKIEHAVVNDSGVFNGKFEYYFIGGKLWYSNQIFARYIFDKNNLKYWLDENWKINDIPENNFKEREKTIKKNTNKLLQKNN</sequence>
<evidence type="ECO:0000313" key="1">
    <source>
        <dbReference type="EMBL" id="TKS56690.1"/>
    </source>
</evidence>
<name>A0A4U5TR32_9FLAO</name>
<dbReference type="RefSeq" id="WP_138931792.1">
    <property type="nucleotide sequence ID" value="NZ_SWMU01000002.1"/>
</dbReference>
<reference evidence="1 2" key="1">
    <citation type="submission" date="2019-04" db="EMBL/GenBank/DDBJ databases">
        <title>Psychroflexus halotolerans sp. nov., isolated from a marine solar saltern.</title>
        <authorList>
            <person name="Feng X."/>
        </authorList>
    </citation>
    <scope>NUCLEOTIDE SEQUENCE [LARGE SCALE GENOMIC DNA]</scope>
    <source>
        <strain evidence="1 2">WDS2C27</strain>
    </source>
</reference>
<protein>
    <submittedName>
        <fullName evidence="1">Uncharacterized protein</fullName>
    </submittedName>
</protein>